<dbReference type="Pfam" id="PF13860">
    <property type="entry name" value="FlgD_ig"/>
    <property type="match status" value="1"/>
</dbReference>
<organism evidence="3">
    <name type="scientific">marine metagenome</name>
    <dbReference type="NCBI Taxonomy" id="408172"/>
    <lineage>
        <taxon>unclassified sequences</taxon>
        <taxon>metagenomes</taxon>
        <taxon>ecological metagenomes</taxon>
    </lineage>
</organism>
<dbReference type="CDD" id="cd04080">
    <property type="entry name" value="CBM6_cellulase-like"/>
    <property type="match status" value="1"/>
</dbReference>
<dbReference type="Gene3D" id="2.60.120.260">
    <property type="entry name" value="Galactose-binding domain-like"/>
    <property type="match status" value="1"/>
</dbReference>
<protein>
    <recommendedName>
        <fullName evidence="2">CBM6 domain-containing protein</fullName>
    </recommendedName>
</protein>
<evidence type="ECO:0000259" key="2">
    <source>
        <dbReference type="PROSITE" id="PS51175"/>
    </source>
</evidence>
<dbReference type="SUPFAM" id="SSF49785">
    <property type="entry name" value="Galactose-binding domain-like"/>
    <property type="match status" value="1"/>
</dbReference>
<dbReference type="Pfam" id="PF03422">
    <property type="entry name" value="CBM_6"/>
    <property type="match status" value="1"/>
</dbReference>
<dbReference type="NCBIfam" id="TIGR04183">
    <property type="entry name" value="Por_Secre_tail"/>
    <property type="match status" value="1"/>
</dbReference>
<dbReference type="SMART" id="SM00606">
    <property type="entry name" value="CBD_IV"/>
    <property type="match status" value="1"/>
</dbReference>
<gene>
    <name evidence="3" type="ORF">METZ01_LOCUS65955</name>
</gene>
<keyword evidence="1" id="KW-0732">Signal</keyword>
<dbReference type="InterPro" id="IPR017853">
    <property type="entry name" value="GH"/>
</dbReference>
<feature type="non-terminal residue" evidence="3">
    <location>
        <position position="1"/>
    </location>
</feature>
<feature type="domain" description="CBM6" evidence="2">
    <location>
        <begin position="187"/>
        <end position="322"/>
    </location>
</feature>
<sequence>VDPNHIVFIEGNWYGTDFNQLTPPFDPNMVYSFHKYWSPATVGSIQGYINMRNTNNRPLWMGEAGENSNVWFHEVVEILEENNIGWNWWTHKKLEKISCPFSAVIPVQYQQVLDYWNGSGSQPSAVFSQAALLAMAQSLSLGQCELRPGVVPALLYPDYDTMLEPYAELNIPGIIPAVHYDIGPIGNAYHDEDYWNIGDGSYNQGWLYRNDGVDIEHSDDPLGHEFNVGWISTGEWLHYTVQSSDPGWYSIDCRVASATGGGQFRLELNGTDLTSVISVSNTGGWKEWESLFVDGIYIPEGTHSIRLQAITGGFNIGTMSFASTASVDRNYLPMDIRVGNAYPNPFNNSVQIPINMTRPGSVLVNIYETSGKLVNVIRTGDISAGERLISWDGSNNNGEIISSGIYFLHIIHDKETIHRKITIIK</sequence>
<dbReference type="InterPro" id="IPR026444">
    <property type="entry name" value="Secre_tail"/>
</dbReference>
<dbReference type="InterPro" id="IPR008979">
    <property type="entry name" value="Galactose-bd-like_sf"/>
</dbReference>
<dbReference type="Gene3D" id="3.20.20.80">
    <property type="entry name" value="Glycosidases"/>
    <property type="match status" value="1"/>
</dbReference>
<dbReference type="AlphaFoldDB" id="A0A381TC58"/>
<evidence type="ECO:0000313" key="3">
    <source>
        <dbReference type="EMBL" id="SVA13101.1"/>
    </source>
</evidence>
<proteinExistence type="predicted"/>
<dbReference type="SUPFAM" id="SSF51445">
    <property type="entry name" value="(Trans)glycosidases"/>
    <property type="match status" value="1"/>
</dbReference>
<dbReference type="EMBL" id="UINC01004271">
    <property type="protein sequence ID" value="SVA13101.1"/>
    <property type="molecule type" value="Genomic_DNA"/>
</dbReference>
<dbReference type="InterPro" id="IPR006584">
    <property type="entry name" value="Cellulose-bd_IV"/>
</dbReference>
<dbReference type="InterPro" id="IPR025965">
    <property type="entry name" value="FlgD/Vpr_Ig-like"/>
</dbReference>
<evidence type="ECO:0000256" key="1">
    <source>
        <dbReference type="ARBA" id="ARBA00022729"/>
    </source>
</evidence>
<dbReference type="Gene3D" id="2.60.40.4070">
    <property type="match status" value="1"/>
</dbReference>
<dbReference type="InterPro" id="IPR005084">
    <property type="entry name" value="CBM6"/>
</dbReference>
<accession>A0A381TC58</accession>
<name>A0A381TC58_9ZZZZ</name>
<dbReference type="GO" id="GO:0030246">
    <property type="term" value="F:carbohydrate binding"/>
    <property type="evidence" value="ECO:0007669"/>
    <property type="project" value="InterPro"/>
</dbReference>
<dbReference type="PROSITE" id="PS51175">
    <property type="entry name" value="CBM6"/>
    <property type="match status" value="1"/>
</dbReference>
<reference evidence="3" key="1">
    <citation type="submission" date="2018-05" db="EMBL/GenBank/DDBJ databases">
        <authorList>
            <person name="Lanie J.A."/>
            <person name="Ng W.-L."/>
            <person name="Kazmierczak K.M."/>
            <person name="Andrzejewski T.M."/>
            <person name="Davidsen T.M."/>
            <person name="Wayne K.J."/>
            <person name="Tettelin H."/>
            <person name="Glass J.I."/>
            <person name="Rusch D."/>
            <person name="Podicherti R."/>
            <person name="Tsui H.-C.T."/>
            <person name="Winkler M.E."/>
        </authorList>
    </citation>
    <scope>NUCLEOTIDE SEQUENCE</scope>
</reference>